<gene>
    <name evidence="1" type="ORF">FMM80_18045</name>
</gene>
<reference evidence="1 2" key="1">
    <citation type="submission" date="2019-07" db="EMBL/GenBank/DDBJ databases">
        <title>Draft genome sequences of 15 bacterial species constituting the stable defined intestinal microbiota of the GM15 gnotobiotic mouse model.</title>
        <authorList>
            <person name="Elie C."/>
            <person name="Mathieu A."/>
            <person name="Saliou A."/>
            <person name="Darnaud M."/>
            <person name="Leulier F."/>
            <person name="Tamellini A."/>
        </authorList>
    </citation>
    <scope>NUCLEOTIDE SEQUENCE [LARGE SCALE GENOMIC DNA]</scope>
    <source>
        <strain evidence="2">ASF 502</strain>
    </source>
</reference>
<comment type="caution">
    <text evidence="1">The sequence shown here is derived from an EMBL/GenBank/DDBJ whole genome shotgun (WGS) entry which is preliminary data.</text>
</comment>
<dbReference type="EMBL" id="VIRB01000107">
    <property type="protein sequence ID" value="NDO70440.1"/>
    <property type="molecule type" value="Genomic_DNA"/>
</dbReference>
<organism evidence="1 2">
    <name type="scientific">Schaedlerella arabinosiphila</name>
    <dbReference type="NCBI Taxonomy" id="2044587"/>
    <lineage>
        <taxon>Bacteria</taxon>
        <taxon>Bacillati</taxon>
        <taxon>Bacillota</taxon>
        <taxon>Clostridia</taxon>
        <taxon>Lachnospirales</taxon>
        <taxon>Lachnospiraceae</taxon>
        <taxon>Schaedlerella</taxon>
    </lineage>
</organism>
<protein>
    <submittedName>
        <fullName evidence="1">Uncharacterized protein</fullName>
    </submittedName>
</protein>
<evidence type="ECO:0000313" key="1">
    <source>
        <dbReference type="EMBL" id="NDO70440.1"/>
    </source>
</evidence>
<dbReference type="AlphaFoldDB" id="A0A9X5C9A5"/>
<dbReference type="RefSeq" id="WP_004080241.1">
    <property type="nucleotide sequence ID" value="NZ_VIRB01000107.1"/>
</dbReference>
<sequence>MEVIKLENGWKILDTNEFIDFGQISLDVYNHENFIIEETDRSFQKLFPELKSASWEIVSCYHPRCDYEKKLFEKYPEVIALISSTVDLRKDNKFNYEYSYCGYDRLKEDRYAYPISRDWVRKLQAKSGFDDDFLLDTLVKYSSAKKRCRLLEILFWDRFEGDFCDHDDYVAFFTDLVKSHLNDALSTFYKLETVPRWDGVKLYRAYIIEDKYDLYFDDYAEIINCKYGVARCPICNDLFIQKDKRKNFCPVCSKDKIAQRKYNEQKRQRSPRYLRKVIIDMLKNRGDIDAANEFYEEAIYYENIIDQKEQDINPKYTDEIHTNREYKEWLEKKHNQYLKRRRNPSPAS</sequence>
<name>A0A9X5C9A5_9FIRM</name>
<accession>A0A9X5C9A5</accession>
<evidence type="ECO:0000313" key="2">
    <source>
        <dbReference type="Proteomes" id="UP000474104"/>
    </source>
</evidence>
<dbReference type="Proteomes" id="UP000474104">
    <property type="component" value="Unassembled WGS sequence"/>
</dbReference>
<proteinExistence type="predicted"/>